<comment type="caution">
    <text evidence="1">The sequence shown here is derived from an EMBL/GenBank/DDBJ whole genome shotgun (WGS) entry which is preliminary data.</text>
</comment>
<dbReference type="EMBL" id="RWGY01000011">
    <property type="protein sequence ID" value="TVU28938.1"/>
    <property type="molecule type" value="Genomic_DNA"/>
</dbReference>
<evidence type="ECO:0000313" key="1">
    <source>
        <dbReference type="EMBL" id="TVU28938.1"/>
    </source>
</evidence>
<gene>
    <name evidence="1" type="ORF">EJB05_20476</name>
</gene>
<proteinExistence type="predicted"/>
<dbReference type="PANTHER" id="PTHR31793">
    <property type="entry name" value="4-HYDROXYBENZOYL-COA THIOESTERASE FAMILY MEMBER"/>
    <property type="match status" value="1"/>
</dbReference>
<keyword evidence="2" id="KW-1185">Reference proteome</keyword>
<dbReference type="OrthoDB" id="588330at2759"/>
<dbReference type="InterPro" id="IPR029069">
    <property type="entry name" value="HotDog_dom_sf"/>
</dbReference>
<protein>
    <submittedName>
        <fullName evidence="1">Uncharacterized protein</fullName>
    </submittedName>
</protein>
<sequence>MMRIAQIKGVRMLIEYFIETLPERKLVLEATATAVCLDKDYRPTRVYPEMLPFFSDPRNDPGKLPY</sequence>
<name>A0A5J9V0F5_9POAL</name>
<feature type="non-terminal residue" evidence="1">
    <location>
        <position position="1"/>
    </location>
</feature>
<dbReference type="GO" id="GO:0009507">
    <property type="term" value="C:chloroplast"/>
    <property type="evidence" value="ECO:0007669"/>
    <property type="project" value="TreeGrafter"/>
</dbReference>
<reference evidence="1 2" key="1">
    <citation type="journal article" date="2019" name="Sci. Rep.">
        <title>A high-quality genome of Eragrostis curvula grass provides insights into Poaceae evolution and supports new strategies to enhance forage quality.</title>
        <authorList>
            <person name="Carballo J."/>
            <person name="Santos B.A.C.M."/>
            <person name="Zappacosta D."/>
            <person name="Garbus I."/>
            <person name="Selva J.P."/>
            <person name="Gallo C.A."/>
            <person name="Diaz A."/>
            <person name="Albertini E."/>
            <person name="Caccamo M."/>
            <person name="Echenique V."/>
        </authorList>
    </citation>
    <scope>NUCLEOTIDE SEQUENCE [LARGE SCALE GENOMIC DNA]</scope>
    <source>
        <strain evidence="2">cv. Victoria</strain>
        <tissue evidence="1">Leaf</tissue>
    </source>
</reference>
<dbReference type="SUPFAM" id="SSF54637">
    <property type="entry name" value="Thioesterase/thiol ester dehydrase-isomerase"/>
    <property type="match status" value="1"/>
</dbReference>
<evidence type="ECO:0000313" key="2">
    <source>
        <dbReference type="Proteomes" id="UP000324897"/>
    </source>
</evidence>
<dbReference type="Gramene" id="TVU28938">
    <property type="protein sequence ID" value="TVU28938"/>
    <property type="gene ID" value="EJB05_20476"/>
</dbReference>
<dbReference type="Gene3D" id="3.10.129.10">
    <property type="entry name" value="Hotdog Thioesterase"/>
    <property type="match status" value="1"/>
</dbReference>
<accession>A0A5J9V0F5</accession>
<dbReference type="AlphaFoldDB" id="A0A5J9V0F5"/>
<dbReference type="Proteomes" id="UP000324897">
    <property type="component" value="Chromosome 1"/>
</dbReference>
<organism evidence="1 2">
    <name type="scientific">Eragrostis curvula</name>
    <name type="common">weeping love grass</name>
    <dbReference type="NCBI Taxonomy" id="38414"/>
    <lineage>
        <taxon>Eukaryota</taxon>
        <taxon>Viridiplantae</taxon>
        <taxon>Streptophyta</taxon>
        <taxon>Embryophyta</taxon>
        <taxon>Tracheophyta</taxon>
        <taxon>Spermatophyta</taxon>
        <taxon>Magnoliopsida</taxon>
        <taxon>Liliopsida</taxon>
        <taxon>Poales</taxon>
        <taxon>Poaceae</taxon>
        <taxon>PACMAD clade</taxon>
        <taxon>Chloridoideae</taxon>
        <taxon>Eragrostideae</taxon>
        <taxon>Eragrostidinae</taxon>
        <taxon>Eragrostis</taxon>
    </lineage>
</organism>
<dbReference type="GO" id="GO:0016297">
    <property type="term" value="F:fatty acyl-[ACP] hydrolase activity"/>
    <property type="evidence" value="ECO:0007669"/>
    <property type="project" value="TreeGrafter"/>
</dbReference>
<dbReference type="PANTHER" id="PTHR31793:SF4">
    <property type="entry name" value="OS02G0659700 PROTEIN"/>
    <property type="match status" value="1"/>
</dbReference>
<dbReference type="InterPro" id="IPR050563">
    <property type="entry name" value="4-hydroxybenzoyl-CoA_TE"/>
</dbReference>